<dbReference type="PANTHER" id="PTHR30337">
    <property type="entry name" value="COMPONENT OF ATP-DEPENDENT DSDNA EXONUCLEASE"/>
    <property type="match status" value="1"/>
</dbReference>
<dbReference type="InterPro" id="IPR029052">
    <property type="entry name" value="Metallo-depent_PP-like"/>
</dbReference>
<dbReference type="Proteomes" id="UP000320421">
    <property type="component" value="Chromosome"/>
</dbReference>
<dbReference type="Gene3D" id="3.60.21.10">
    <property type="match status" value="1"/>
</dbReference>
<dbReference type="SUPFAM" id="SSF56300">
    <property type="entry name" value="Metallo-dependent phosphatases"/>
    <property type="match status" value="1"/>
</dbReference>
<keyword evidence="2" id="KW-1185">Reference proteome</keyword>
<evidence type="ECO:0000313" key="2">
    <source>
        <dbReference type="Proteomes" id="UP000320421"/>
    </source>
</evidence>
<reference evidence="1 2" key="1">
    <citation type="submission" date="2019-02" db="EMBL/GenBank/DDBJ databases">
        <title>Deep-cultivation of Planctomycetes and their phenomic and genomic characterization uncovers novel biology.</title>
        <authorList>
            <person name="Wiegand S."/>
            <person name="Jogler M."/>
            <person name="Boedeker C."/>
            <person name="Pinto D."/>
            <person name="Vollmers J."/>
            <person name="Rivas-Marin E."/>
            <person name="Kohn T."/>
            <person name="Peeters S.H."/>
            <person name="Heuer A."/>
            <person name="Rast P."/>
            <person name="Oberbeckmann S."/>
            <person name="Bunk B."/>
            <person name="Jeske O."/>
            <person name="Meyerdierks A."/>
            <person name="Storesund J.E."/>
            <person name="Kallscheuer N."/>
            <person name="Luecker S."/>
            <person name="Lage O.M."/>
            <person name="Pohl T."/>
            <person name="Merkel B.J."/>
            <person name="Hornburger P."/>
            <person name="Mueller R.-W."/>
            <person name="Bruemmer F."/>
            <person name="Labrenz M."/>
            <person name="Spormann A.M."/>
            <person name="Op den Camp H."/>
            <person name="Overmann J."/>
            <person name="Amann R."/>
            <person name="Jetten M.S.M."/>
            <person name="Mascher T."/>
            <person name="Medema M.H."/>
            <person name="Devos D.P."/>
            <person name="Kaster A.-K."/>
            <person name="Ovreas L."/>
            <person name="Rohde M."/>
            <person name="Galperin M.Y."/>
            <person name="Jogler C."/>
        </authorList>
    </citation>
    <scope>NUCLEOTIDE SEQUENCE [LARGE SCALE GENOMIC DNA]</scope>
    <source>
        <strain evidence="1 2">HG66A1</strain>
    </source>
</reference>
<dbReference type="AlphaFoldDB" id="A0A517PXA9"/>
<sequence>MSYVPTRFIHAANLRLDHQPQGVATISEAAQHLLEDCTLNSFANLVQCCLDQSVDFLLLTGNTFVESDHSIRARIALIDGFQKLATHNIPVLVIPGESDPLSAWDLQYHWPENVTFFSPGDHDRFDILRETETVATLQLFGSAPAKTYQTLKLKQRNQLFNKQNQRPLSIGCMTPASSTTAEESATFELDSFSLAVPDAFQNDDDSSEVAVDYLSLSKGTSHHTFEMQPGVAHHPGTAQGLNFGEYQKNGVTLAIVNSEAPLELRRIKVAPVRWLPLELELEPHTSTAQLRQQMKSALLSRKPGKHERLWMVCWKLSGSGSLLDALEDATQQAELTSALQQELKQQQLPQLEHTFQLEFTPIQQHRESGTELTDSYLRQVESFRTRFDAPLERLISRAGHLDPQWQQRLTSIAAELDEAQIFNTAIRNGQSWLNISTDEEHHS</sequence>
<dbReference type="InterPro" id="IPR050535">
    <property type="entry name" value="DNA_Repair-Maintenance_Comp"/>
</dbReference>
<protein>
    <submittedName>
        <fullName evidence="1">Putative metallophosphoesterase YhaO</fullName>
    </submittedName>
</protein>
<dbReference type="RefSeq" id="WP_145192241.1">
    <property type="nucleotide sequence ID" value="NZ_CP036266.1"/>
</dbReference>
<name>A0A517PXA9_9PLAN</name>
<organism evidence="1 2">
    <name type="scientific">Gimesia chilikensis</name>
    <dbReference type="NCBI Taxonomy" id="2605989"/>
    <lineage>
        <taxon>Bacteria</taxon>
        <taxon>Pseudomonadati</taxon>
        <taxon>Planctomycetota</taxon>
        <taxon>Planctomycetia</taxon>
        <taxon>Planctomycetales</taxon>
        <taxon>Planctomycetaceae</taxon>
        <taxon>Gimesia</taxon>
    </lineage>
</organism>
<gene>
    <name evidence="1" type="primary">yhaO</name>
    <name evidence="1" type="ORF">HG66A1_58250</name>
</gene>
<evidence type="ECO:0000313" key="1">
    <source>
        <dbReference type="EMBL" id="QDT23999.1"/>
    </source>
</evidence>
<proteinExistence type="predicted"/>
<accession>A0A517PXA9</accession>
<dbReference type="EMBL" id="CP036266">
    <property type="protein sequence ID" value="QDT23999.1"/>
    <property type="molecule type" value="Genomic_DNA"/>
</dbReference>
<dbReference type="OrthoDB" id="208387at2"/>
<dbReference type="PANTHER" id="PTHR30337:SF7">
    <property type="entry name" value="PHOSPHOESTERASE"/>
    <property type="match status" value="1"/>
</dbReference>